<dbReference type="EMBL" id="CABVQH010000005">
    <property type="protein sequence ID" value="VWC63362.1"/>
    <property type="molecule type" value="Genomic_DNA"/>
</dbReference>
<protein>
    <recommendedName>
        <fullName evidence="6">DUF2165 domain-containing protein</fullName>
    </recommendedName>
</protein>
<sequence>MSIRIAALSRTLLLAGLATWLTIAVFNNITDSGTNRVLLGHMLSMDLLRADPQLGAGLVWRAWPLTHVTALLDAVIAAQLTVAGALWSATVLFAFAAWHADTQRFVRARGRAIVALSGFLVLWIWFACGGLWFGYWIKQGAVQSVHMTLILIAMSALLYVQGLPFADSANAA</sequence>
<feature type="transmembrane region" description="Helical" evidence="1">
    <location>
        <begin position="12"/>
        <end position="29"/>
    </location>
</feature>
<dbReference type="RefSeq" id="WP_174950237.1">
    <property type="nucleotide sequence ID" value="NZ_CABVQH010000005.1"/>
</dbReference>
<dbReference type="InterPro" id="IPR018681">
    <property type="entry name" value="DUF2165_transmembrane"/>
</dbReference>
<name>A0A6P2U6P4_BURL3</name>
<feature type="transmembrane region" description="Helical" evidence="1">
    <location>
        <begin position="141"/>
        <end position="160"/>
    </location>
</feature>
<organism evidence="2 4">
    <name type="scientific">Burkholderia lata (strain ATCC 17760 / DSM 23089 / LMG 22485 / NCIMB 9086 / R18194 / 383)</name>
    <dbReference type="NCBI Taxonomy" id="482957"/>
    <lineage>
        <taxon>Bacteria</taxon>
        <taxon>Pseudomonadati</taxon>
        <taxon>Pseudomonadota</taxon>
        <taxon>Betaproteobacteria</taxon>
        <taxon>Burkholderiales</taxon>
        <taxon>Burkholderiaceae</taxon>
        <taxon>Burkholderia</taxon>
        <taxon>Burkholderia cepacia complex</taxon>
    </lineage>
</organism>
<evidence type="ECO:0008006" key="6">
    <source>
        <dbReference type="Google" id="ProtNLM"/>
    </source>
</evidence>
<dbReference type="Proteomes" id="UP000494260">
    <property type="component" value="Unassembled WGS sequence"/>
</dbReference>
<evidence type="ECO:0000256" key="1">
    <source>
        <dbReference type="SAM" id="Phobius"/>
    </source>
</evidence>
<accession>A0A6P2U6P4</accession>
<dbReference type="Proteomes" id="UP000494274">
    <property type="component" value="Unassembled WGS sequence"/>
</dbReference>
<gene>
    <name evidence="2" type="ORF">BLA18109_01871</name>
    <name evidence="3" type="ORF">BLA18112_05214</name>
</gene>
<keyword evidence="1" id="KW-0472">Membrane</keyword>
<reference evidence="4 5" key="1">
    <citation type="submission" date="2019-09" db="EMBL/GenBank/DDBJ databases">
        <authorList>
            <person name="Depoorter E."/>
        </authorList>
    </citation>
    <scope>NUCLEOTIDE SEQUENCE [LARGE SCALE GENOMIC DNA]</scope>
    <source>
        <strain evidence="2">R-18109</strain>
        <strain evidence="3">R-18112</strain>
    </source>
</reference>
<feature type="transmembrane region" description="Helical" evidence="1">
    <location>
        <begin position="74"/>
        <end position="100"/>
    </location>
</feature>
<proteinExistence type="predicted"/>
<dbReference type="EMBL" id="CABVQI010000018">
    <property type="protein sequence ID" value="VWD19031.1"/>
    <property type="molecule type" value="Genomic_DNA"/>
</dbReference>
<dbReference type="AlphaFoldDB" id="A0A6P2U6P4"/>
<feature type="transmembrane region" description="Helical" evidence="1">
    <location>
        <begin position="112"/>
        <end position="135"/>
    </location>
</feature>
<evidence type="ECO:0000313" key="5">
    <source>
        <dbReference type="Proteomes" id="UP000494274"/>
    </source>
</evidence>
<keyword evidence="1" id="KW-1133">Transmembrane helix</keyword>
<evidence type="ECO:0000313" key="3">
    <source>
        <dbReference type="EMBL" id="VWD19031.1"/>
    </source>
</evidence>
<evidence type="ECO:0000313" key="2">
    <source>
        <dbReference type="EMBL" id="VWC63362.1"/>
    </source>
</evidence>
<keyword evidence="1" id="KW-0812">Transmembrane</keyword>
<evidence type="ECO:0000313" key="4">
    <source>
        <dbReference type="Proteomes" id="UP000494260"/>
    </source>
</evidence>
<dbReference type="Pfam" id="PF09933">
    <property type="entry name" value="DUF2165"/>
    <property type="match status" value="1"/>
</dbReference>